<dbReference type="Pfam" id="PF14748">
    <property type="entry name" value="P5CR_dimer"/>
    <property type="match status" value="1"/>
</dbReference>
<evidence type="ECO:0000256" key="2">
    <source>
        <dbReference type="ARBA" id="ARBA00005525"/>
    </source>
</evidence>
<dbReference type="PANTHER" id="PTHR11645">
    <property type="entry name" value="PYRROLINE-5-CARBOXYLATE REDUCTASE"/>
    <property type="match status" value="1"/>
</dbReference>
<reference evidence="10" key="1">
    <citation type="submission" date="2010-03" db="EMBL/GenBank/DDBJ databases">
        <title>Atlantic Lepeophtheirus salmonis ESTs and full-length cDNAs.</title>
        <authorList>
            <person name="Yasuike M."/>
            <person name="von Schalburg K."/>
            <person name="Cooper G."/>
            <person name="Leong J."/>
            <person name="Nilsen F."/>
            <person name="Jones S.R.M."/>
            <person name="Koop B.F."/>
        </authorList>
    </citation>
    <scope>NUCLEOTIDE SEQUENCE</scope>
    <source>
        <strain evidence="10">Atlantic form</strain>
        <tissue evidence="10">Mixed tissue</tissue>
    </source>
</reference>
<dbReference type="UniPathway" id="UPA00098">
    <property type="reaction ID" value="UER00361"/>
</dbReference>
<gene>
    <name evidence="10" type="primary">P5CR</name>
</gene>
<organism evidence="10">
    <name type="scientific">Lepeophtheirus salmonis</name>
    <name type="common">Salmon louse</name>
    <name type="synonym">Caligus salmonis</name>
    <dbReference type="NCBI Taxonomy" id="72036"/>
    <lineage>
        <taxon>Eukaryota</taxon>
        <taxon>Metazoa</taxon>
        <taxon>Ecdysozoa</taxon>
        <taxon>Arthropoda</taxon>
        <taxon>Crustacea</taxon>
        <taxon>Multicrustacea</taxon>
        <taxon>Hexanauplia</taxon>
        <taxon>Copepoda</taxon>
        <taxon>Siphonostomatoida</taxon>
        <taxon>Caligidae</taxon>
        <taxon>Lepeophtheirus</taxon>
    </lineage>
</organism>
<dbReference type="PIRSF" id="PIRSF000193">
    <property type="entry name" value="Pyrrol-5-carb_rd"/>
    <property type="match status" value="1"/>
</dbReference>
<dbReference type="PANTHER" id="PTHR11645:SF62">
    <property type="entry name" value="PYRROLINE-5-CARBOXYLATE REDUCTASE"/>
    <property type="match status" value="1"/>
</dbReference>
<sequence length="268" mass="27894">MYTDYNIGFIGAGKMALALATGLSRHINPDQIYAFSPSGKTFCSWKDIGARCSTDPSSLAVCNILVIAVKPHMFDVAIRPFTGWNKPLFVSVMAGLSIKHISSVVSSNRIVRIMTNTASAFGCACSVYAPSEKIGAGDDSTIQWFLNCVGSCEIISESNINGFTALAGSGPAYIYTILEGLADGGVLVGLSRAEATKFAAQMTMGAARVALESGKHTGQLKDAVTSPAGTTMSGIQVLEKGGIRGVLIDAVQASANRAAELSGQGKNL</sequence>
<comment type="similarity">
    <text evidence="2">Belongs to the pyrroline-5-carboxylate reductase family.</text>
</comment>
<dbReference type="SUPFAM" id="SSF48179">
    <property type="entry name" value="6-phosphogluconate dehydrogenase C-terminal domain-like"/>
    <property type="match status" value="1"/>
</dbReference>
<dbReference type="NCBIfam" id="TIGR00112">
    <property type="entry name" value="proC"/>
    <property type="match status" value="1"/>
</dbReference>
<evidence type="ECO:0000313" key="10">
    <source>
        <dbReference type="EMBL" id="ADD38376.1"/>
    </source>
</evidence>
<dbReference type="InterPro" id="IPR028939">
    <property type="entry name" value="P5C_Rdtase_cat_N"/>
</dbReference>
<evidence type="ECO:0000256" key="7">
    <source>
        <dbReference type="PIRSR" id="PIRSR000193-1"/>
    </source>
</evidence>
<comment type="pathway">
    <text evidence="1">Amino-acid biosynthesis; L-proline biosynthesis; L-proline from L-glutamate 5-semialdehyde: step 1/1.</text>
</comment>
<dbReference type="InterPro" id="IPR036291">
    <property type="entry name" value="NAD(P)-bd_dom_sf"/>
</dbReference>
<evidence type="ECO:0000256" key="3">
    <source>
        <dbReference type="ARBA" id="ARBA00012855"/>
    </source>
</evidence>
<dbReference type="SUPFAM" id="SSF51735">
    <property type="entry name" value="NAD(P)-binding Rossmann-fold domains"/>
    <property type="match status" value="1"/>
</dbReference>
<dbReference type="AlphaFoldDB" id="D3PIJ0"/>
<evidence type="ECO:0000256" key="1">
    <source>
        <dbReference type="ARBA" id="ARBA00005205"/>
    </source>
</evidence>
<dbReference type="GO" id="GO:0004735">
    <property type="term" value="F:pyrroline-5-carboxylate reductase activity"/>
    <property type="evidence" value="ECO:0007669"/>
    <property type="project" value="UniProtKB-EC"/>
</dbReference>
<evidence type="ECO:0000256" key="6">
    <source>
        <dbReference type="ARBA" id="ARBA00023002"/>
    </source>
</evidence>
<dbReference type="EC" id="1.5.1.2" evidence="3"/>
<dbReference type="OrthoDB" id="10263291at2759"/>
<keyword evidence="4" id="KW-0028">Amino-acid biosynthesis</keyword>
<evidence type="ECO:0000256" key="4">
    <source>
        <dbReference type="ARBA" id="ARBA00022650"/>
    </source>
</evidence>
<protein>
    <recommendedName>
        <fullName evidence="3">pyrroline-5-carboxylate reductase</fullName>
        <ecNumber evidence="3">1.5.1.2</ecNumber>
    </recommendedName>
</protein>
<dbReference type="InterPro" id="IPR008927">
    <property type="entry name" value="6-PGluconate_DH-like_C_sf"/>
</dbReference>
<dbReference type="Pfam" id="PF03807">
    <property type="entry name" value="F420_oxidored"/>
    <property type="match status" value="1"/>
</dbReference>
<dbReference type="HAMAP" id="MF_01925">
    <property type="entry name" value="P5C_reductase"/>
    <property type="match status" value="1"/>
</dbReference>
<evidence type="ECO:0000256" key="5">
    <source>
        <dbReference type="ARBA" id="ARBA00022857"/>
    </source>
</evidence>
<dbReference type="FunFam" id="1.10.3730.10:FF:000001">
    <property type="entry name" value="Pyrroline-5-carboxylate reductase"/>
    <property type="match status" value="1"/>
</dbReference>
<accession>D3PIJ0</accession>
<feature type="binding site" evidence="7">
    <location>
        <begin position="10"/>
        <end position="15"/>
    </location>
    <ligand>
        <name>NADP(+)</name>
        <dbReference type="ChEBI" id="CHEBI:58349"/>
    </ligand>
</feature>
<dbReference type="Gene3D" id="3.40.50.720">
    <property type="entry name" value="NAD(P)-binding Rossmann-like Domain"/>
    <property type="match status" value="1"/>
</dbReference>
<dbReference type="InterPro" id="IPR029036">
    <property type="entry name" value="P5CR_dimer"/>
</dbReference>
<name>D3PIJ0_LEPSM</name>
<keyword evidence="6" id="KW-0560">Oxidoreductase</keyword>
<feature type="domain" description="Pyrroline-5-carboxylate reductase catalytic N-terminal" evidence="8">
    <location>
        <begin position="7"/>
        <end position="95"/>
    </location>
</feature>
<feature type="domain" description="Pyrroline-5-carboxylate reductase dimerisation" evidence="9">
    <location>
        <begin position="157"/>
        <end position="261"/>
    </location>
</feature>
<dbReference type="EMBL" id="BT121446">
    <property type="protein sequence ID" value="ADD38376.1"/>
    <property type="molecule type" value="mRNA"/>
</dbReference>
<dbReference type="InterPro" id="IPR000304">
    <property type="entry name" value="Pyrroline-COOH_reductase"/>
</dbReference>
<dbReference type="GO" id="GO:0055129">
    <property type="term" value="P:L-proline biosynthetic process"/>
    <property type="evidence" value="ECO:0007669"/>
    <property type="project" value="UniProtKB-UniPathway"/>
</dbReference>
<evidence type="ECO:0000259" key="8">
    <source>
        <dbReference type="Pfam" id="PF03807"/>
    </source>
</evidence>
<keyword evidence="4" id="KW-0641">Proline biosynthesis</keyword>
<feature type="binding site" evidence="7">
    <location>
        <begin position="68"/>
        <end position="71"/>
    </location>
    <ligand>
        <name>NADP(+)</name>
        <dbReference type="ChEBI" id="CHEBI:58349"/>
    </ligand>
</feature>
<keyword evidence="5 7" id="KW-0521">NADP</keyword>
<evidence type="ECO:0000259" key="9">
    <source>
        <dbReference type="Pfam" id="PF14748"/>
    </source>
</evidence>
<dbReference type="Gene3D" id="1.10.3730.10">
    <property type="entry name" value="ProC C-terminal domain-like"/>
    <property type="match status" value="1"/>
</dbReference>
<proteinExistence type="evidence at transcript level"/>
<feature type="binding site" evidence="7">
    <location>
        <position position="36"/>
    </location>
    <ligand>
        <name>NADP(+)</name>
        <dbReference type="ChEBI" id="CHEBI:58349"/>
    </ligand>
</feature>